<keyword evidence="3" id="KW-1185">Reference proteome</keyword>
<feature type="chain" id="PRO_5002064280" evidence="1">
    <location>
        <begin position="23"/>
        <end position="101"/>
    </location>
</feature>
<accession>A0A0B1S2M6</accession>
<sequence length="101" mass="11709">MDSRRMPQRLVPLLLFVYVAQAQFDPLEKFIPEVKTINEKLLELYPKPPTPDNPIYPLYAEIKYQDKQFHEHVNKPLKALEDQLVGELLKQLKAANCGTSC</sequence>
<dbReference type="AlphaFoldDB" id="A0A0B1S2M6"/>
<dbReference type="EMBL" id="KN606558">
    <property type="protein sequence ID" value="KHJ79169.1"/>
    <property type="molecule type" value="Genomic_DNA"/>
</dbReference>
<name>A0A0B1S2M6_OESDE</name>
<reference evidence="2 3" key="1">
    <citation type="submission" date="2014-03" db="EMBL/GenBank/DDBJ databases">
        <title>Draft genome of the hookworm Oesophagostomum dentatum.</title>
        <authorList>
            <person name="Mitreva M."/>
        </authorList>
    </citation>
    <scope>NUCLEOTIDE SEQUENCE [LARGE SCALE GENOMIC DNA]</scope>
    <source>
        <strain evidence="2 3">OD-Hann</strain>
    </source>
</reference>
<gene>
    <name evidence="2" type="ORF">OESDEN_21191</name>
</gene>
<keyword evidence="1" id="KW-0732">Signal</keyword>
<evidence type="ECO:0000313" key="3">
    <source>
        <dbReference type="Proteomes" id="UP000053660"/>
    </source>
</evidence>
<dbReference type="Proteomes" id="UP000053660">
    <property type="component" value="Unassembled WGS sequence"/>
</dbReference>
<protein>
    <submittedName>
        <fullName evidence="2">Uncharacterized protein</fullName>
    </submittedName>
</protein>
<evidence type="ECO:0000313" key="2">
    <source>
        <dbReference type="EMBL" id="KHJ79169.1"/>
    </source>
</evidence>
<evidence type="ECO:0000256" key="1">
    <source>
        <dbReference type="SAM" id="SignalP"/>
    </source>
</evidence>
<organism evidence="2 3">
    <name type="scientific">Oesophagostomum dentatum</name>
    <name type="common">Nodular worm</name>
    <dbReference type="NCBI Taxonomy" id="61180"/>
    <lineage>
        <taxon>Eukaryota</taxon>
        <taxon>Metazoa</taxon>
        <taxon>Ecdysozoa</taxon>
        <taxon>Nematoda</taxon>
        <taxon>Chromadorea</taxon>
        <taxon>Rhabditida</taxon>
        <taxon>Rhabditina</taxon>
        <taxon>Rhabditomorpha</taxon>
        <taxon>Strongyloidea</taxon>
        <taxon>Strongylidae</taxon>
        <taxon>Oesophagostomum</taxon>
    </lineage>
</organism>
<proteinExistence type="predicted"/>
<feature type="signal peptide" evidence="1">
    <location>
        <begin position="1"/>
        <end position="22"/>
    </location>
</feature>